<dbReference type="PROSITE" id="PS50977">
    <property type="entry name" value="HTH_TETR_2"/>
    <property type="match status" value="1"/>
</dbReference>
<proteinExistence type="predicted"/>
<evidence type="ECO:0000313" key="6">
    <source>
        <dbReference type="EMBL" id="QFQ13353.1"/>
    </source>
</evidence>
<accession>A0A5P8E8R3</accession>
<keyword evidence="1" id="KW-0805">Transcription regulation</keyword>
<dbReference type="Gene3D" id="1.10.10.60">
    <property type="entry name" value="Homeodomain-like"/>
    <property type="match status" value="1"/>
</dbReference>
<dbReference type="SUPFAM" id="SSF48498">
    <property type="entry name" value="Tetracyclin repressor-like, C-terminal domain"/>
    <property type="match status" value="1"/>
</dbReference>
<dbReference type="SUPFAM" id="SSF46689">
    <property type="entry name" value="Homeodomain-like"/>
    <property type="match status" value="1"/>
</dbReference>
<reference evidence="6 7" key="1">
    <citation type="submission" date="2018-11" db="EMBL/GenBank/DDBJ databases">
        <authorList>
            <person name="Na S.W."/>
            <person name="Baik M."/>
        </authorList>
    </citation>
    <scope>NUCLEOTIDE SEQUENCE [LARGE SCALE GENOMIC DNA]</scope>
    <source>
        <strain evidence="6 7">E39</strain>
    </source>
</reference>
<evidence type="ECO:0000259" key="5">
    <source>
        <dbReference type="PROSITE" id="PS50977"/>
    </source>
</evidence>
<dbReference type="PRINTS" id="PR00455">
    <property type="entry name" value="HTHTETR"/>
</dbReference>
<dbReference type="KEGG" id="alq:C7Y71_010215"/>
<evidence type="ECO:0000256" key="3">
    <source>
        <dbReference type="ARBA" id="ARBA00023163"/>
    </source>
</evidence>
<dbReference type="GO" id="GO:0000976">
    <property type="term" value="F:transcription cis-regulatory region binding"/>
    <property type="evidence" value="ECO:0007669"/>
    <property type="project" value="TreeGrafter"/>
</dbReference>
<dbReference type="InterPro" id="IPR050109">
    <property type="entry name" value="HTH-type_TetR-like_transc_reg"/>
</dbReference>
<dbReference type="Gene3D" id="1.10.357.10">
    <property type="entry name" value="Tetracycline Repressor, domain 2"/>
    <property type="match status" value="1"/>
</dbReference>
<gene>
    <name evidence="6" type="ORF">C7Y71_010215</name>
</gene>
<feature type="domain" description="HTH tetR-type" evidence="5">
    <location>
        <begin position="4"/>
        <end position="64"/>
    </location>
</feature>
<name>A0A5P8E8R3_9BACT</name>
<keyword evidence="7" id="KW-1185">Reference proteome</keyword>
<dbReference type="GO" id="GO:0003700">
    <property type="term" value="F:DNA-binding transcription factor activity"/>
    <property type="evidence" value="ECO:0007669"/>
    <property type="project" value="TreeGrafter"/>
</dbReference>
<dbReference type="PANTHER" id="PTHR30055:SF234">
    <property type="entry name" value="HTH-TYPE TRANSCRIPTIONAL REGULATOR BETI"/>
    <property type="match status" value="1"/>
</dbReference>
<evidence type="ECO:0000256" key="2">
    <source>
        <dbReference type="ARBA" id="ARBA00023125"/>
    </source>
</evidence>
<protein>
    <submittedName>
        <fullName evidence="6">TetR/AcrR family transcriptional regulator</fullName>
    </submittedName>
</protein>
<dbReference type="Pfam" id="PF00440">
    <property type="entry name" value="TetR_N"/>
    <property type="match status" value="1"/>
</dbReference>
<keyword evidence="3" id="KW-0804">Transcription</keyword>
<dbReference type="OrthoDB" id="9789566at2"/>
<dbReference type="AlphaFoldDB" id="A0A5P8E8R3"/>
<dbReference type="Proteomes" id="UP000249375">
    <property type="component" value="Chromosome"/>
</dbReference>
<organism evidence="6 7">
    <name type="scientific">Pseudoprevotella muciniphila</name>
    <dbReference type="NCBI Taxonomy" id="2133944"/>
    <lineage>
        <taxon>Bacteria</taxon>
        <taxon>Pseudomonadati</taxon>
        <taxon>Bacteroidota</taxon>
        <taxon>Bacteroidia</taxon>
        <taxon>Bacteroidales</taxon>
        <taxon>Prevotellaceae</taxon>
        <taxon>Pseudoprevotella</taxon>
    </lineage>
</organism>
<feature type="DNA-binding region" description="H-T-H motif" evidence="4">
    <location>
        <begin position="27"/>
        <end position="46"/>
    </location>
</feature>
<evidence type="ECO:0000256" key="4">
    <source>
        <dbReference type="PROSITE-ProRule" id="PRU00335"/>
    </source>
</evidence>
<dbReference type="InterPro" id="IPR001647">
    <property type="entry name" value="HTH_TetR"/>
</dbReference>
<dbReference type="EMBL" id="CP033459">
    <property type="protein sequence ID" value="QFQ13353.1"/>
    <property type="molecule type" value="Genomic_DNA"/>
</dbReference>
<dbReference type="PANTHER" id="PTHR30055">
    <property type="entry name" value="HTH-TYPE TRANSCRIPTIONAL REGULATOR RUTR"/>
    <property type="match status" value="1"/>
</dbReference>
<keyword evidence="2 4" id="KW-0238">DNA-binding</keyword>
<dbReference type="InterPro" id="IPR009057">
    <property type="entry name" value="Homeodomain-like_sf"/>
</dbReference>
<dbReference type="RefSeq" id="WP_111897583.1">
    <property type="nucleotide sequence ID" value="NZ_CP033459.1"/>
</dbReference>
<dbReference type="InterPro" id="IPR036271">
    <property type="entry name" value="Tet_transcr_reg_TetR-rel_C_sf"/>
</dbReference>
<evidence type="ECO:0000313" key="7">
    <source>
        <dbReference type="Proteomes" id="UP000249375"/>
    </source>
</evidence>
<evidence type="ECO:0000256" key="1">
    <source>
        <dbReference type="ARBA" id="ARBA00023015"/>
    </source>
</evidence>
<sequence>MSVSKTRQKLVDVAREMFARKGFDNTTMNDVAQASQKGRRTLYTYFRNKEELYNAVVECELDRLSETMDELANRNIAPERKLFMLCYAHLNSIKETVLRNGTLRAQFFRNIWMVEKVRRTFDREERDIFKRVLAEGVENGTFKVDSIILMADIFHFSLKGLEVPFIYDRLGPGVSEEQAEPIVMRLISRVLGMEPAEMWELK</sequence>